<dbReference type="AlphaFoldDB" id="A0A067MLU9"/>
<evidence type="ECO:0000313" key="4">
    <source>
        <dbReference type="EMBL" id="KDQ12812.1"/>
    </source>
</evidence>
<dbReference type="Gene3D" id="3.40.50.720">
    <property type="entry name" value="NAD(P)-binding Rossmann-like Domain"/>
    <property type="match status" value="1"/>
</dbReference>
<dbReference type="Pfam" id="PF13460">
    <property type="entry name" value="NAD_binding_10"/>
    <property type="match status" value="1"/>
</dbReference>
<comment type="similarity">
    <text evidence="2">Belongs to the FMP52 family.</text>
</comment>
<keyword evidence="5" id="KW-1185">Reference proteome</keyword>
<proteinExistence type="inferred from homology"/>
<dbReference type="PANTHER" id="PTHR14097">
    <property type="entry name" value="OXIDOREDUCTASE HTATIP2"/>
    <property type="match status" value="1"/>
</dbReference>
<feature type="domain" description="NAD(P)-binding" evidence="3">
    <location>
        <begin position="13"/>
        <end position="154"/>
    </location>
</feature>
<sequence length="249" mass="26199">MAATPAASALIVGATGATGRHVLTELLASNHFTRVVEVGRRVTPPESLADAAGKDKLVQKVIDFENTQVAEWKLKDQDADVVFITLGTTRAAAGSQERWDKIDREIPLNVANDARIPGKDQRVVYLSSTGANAGSMFSYPRSKGLTEQGLAKAGYTDAIMFRPGLLKTKRDEPRLLESLYGKLTGVLSTFHGGLEIPVTTLAKSIVHAGSVGTAGLSPAAAASTQPAEKDVPAYTIIGNKGAADMAKSL</sequence>
<dbReference type="STRING" id="930990.A0A067MLU9"/>
<evidence type="ECO:0000256" key="2">
    <source>
        <dbReference type="ARBA" id="ARBA00006617"/>
    </source>
</evidence>
<dbReference type="PANTHER" id="PTHR14097:SF7">
    <property type="entry name" value="OXIDOREDUCTASE HTATIP2"/>
    <property type="match status" value="1"/>
</dbReference>
<dbReference type="InterPro" id="IPR036291">
    <property type="entry name" value="NAD(P)-bd_dom_sf"/>
</dbReference>
<dbReference type="GO" id="GO:0005741">
    <property type="term" value="C:mitochondrial outer membrane"/>
    <property type="evidence" value="ECO:0007669"/>
    <property type="project" value="UniProtKB-SubCell"/>
</dbReference>
<dbReference type="InParanoid" id="A0A067MLU9"/>
<gene>
    <name evidence="4" type="ORF">BOTBODRAFT_161411</name>
</gene>
<evidence type="ECO:0000256" key="1">
    <source>
        <dbReference type="ARBA" id="ARBA00004450"/>
    </source>
</evidence>
<evidence type="ECO:0000259" key="3">
    <source>
        <dbReference type="Pfam" id="PF13460"/>
    </source>
</evidence>
<accession>A0A067MLU9</accession>
<dbReference type="SUPFAM" id="SSF51735">
    <property type="entry name" value="NAD(P)-binding Rossmann-fold domains"/>
    <property type="match status" value="1"/>
</dbReference>
<comment type="subcellular location">
    <subcellularLocation>
        <location evidence="1">Mitochondrion outer membrane</location>
        <topology evidence="1">Peripheral membrane protein</topology>
    </subcellularLocation>
</comment>
<evidence type="ECO:0000313" key="5">
    <source>
        <dbReference type="Proteomes" id="UP000027195"/>
    </source>
</evidence>
<dbReference type="GO" id="GO:0051170">
    <property type="term" value="P:import into nucleus"/>
    <property type="evidence" value="ECO:0007669"/>
    <property type="project" value="TreeGrafter"/>
</dbReference>
<dbReference type="HOGENOM" id="CLU_071330_3_1_1"/>
<dbReference type="InterPro" id="IPR016040">
    <property type="entry name" value="NAD(P)-bd_dom"/>
</dbReference>
<reference evidence="5" key="1">
    <citation type="journal article" date="2014" name="Proc. Natl. Acad. Sci. U.S.A.">
        <title>Extensive sampling of basidiomycete genomes demonstrates inadequacy of the white-rot/brown-rot paradigm for wood decay fungi.</title>
        <authorList>
            <person name="Riley R."/>
            <person name="Salamov A.A."/>
            <person name="Brown D.W."/>
            <person name="Nagy L.G."/>
            <person name="Floudas D."/>
            <person name="Held B.W."/>
            <person name="Levasseur A."/>
            <person name="Lombard V."/>
            <person name="Morin E."/>
            <person name="Otillar R."/>
            <person name="Lindquist E.A."/>
            <person name="Sun H."/>
            <person name="LaButti K.M."/>
            <person name="Schmutz J."/>
            <person name="Jabbour D."/>
            <person name="Luo H."/>
            <person name="Baker S.E."/>
            <person name="Pisabarro A.G."/>
            <person name="Walton J.D."/>
            <person name="Blanchette R.A."/>
            <person name="Henrissat B."/>
            <person name="Martin F."/>
            <person name="Cullen D."/>
            <person name="Hibbett D.S."/>
            <person name="Grigoriev I.V."/>
        </authorList>
    </citation>
    <scope>NUCLEOTIDE SEQUENCE [LARGE SCALE GENOMIC DNA]</scope>
    <source>
        <strain evidence="5">FD-172 SS1</strain>
    </source>
</reference>
<name>A0A067MLU9_BOTB1</name>
<dbReference type="EMBL" id="KL198048">
    <property type="protein sequence ID" value="KDQ12812.1"/>
    <property type="molecule type" value="Genomic_DNA"/>
</dbReference>
<organism evidence="4 5">
    <name type="scientific">Botryobasidium botryosum (strain FD-172 SS1)</name>
    <dbReference type="NCBI Taxonomy" id="930990"/>
    <lineage>
        <taxon>Eukaryota</taxon>
        <taxon>Fungi</taxon>
        <taxon>Dikarya</taxon>
        <taxon>Basidiomycota</taxon>
        <taxon>Agaricomycotina</taxon>
        <taxon>Agaricomycetes</taxon>
        <taxon>Cantharellales</taxon>
        <taxon>Botryobasidiaceae</taxon>
        <taxon>Botryobasidium</taxon>
    </lineage>
</organism>
<dbReference type="Proteomes" id="UP000027195">
    <property type="component" value="Unassembled WGS sequence"/>
</dbReference>
<protein>
    <recommendedName>
        <fullName evidence="3">NAD(P)-binding domain-containing protein</fullName>
    </recommendedName>
</protein>
<dbReference type="OrthoDB" id="430436at2759"/>